<dbReference type="NCBIfam" id="NF037997">
    <property type="entry name" value="Na_Pi_symport"/>
    <property type="match status" value="1"/>
</dbReference>
<comment type="subcellular location">
    <subcellularLocation>
        <location evidence="1">Cell membrane</location>
        <topology evidence="1">Multi-pass membrane protein</topology>
    </subcellularLocation>
</comment>
<dbReference type="GO" id="GO:0005436">
    <property type="term" value="F:sodium:phosphate symporter activity"/>
    <property type="evidence" value="ECO:0007669"/>
    <property type="project" value="InterPro"/>
</dbReference>
<dbReference type="RefSeq" id="WP_077866434.1">
    <property type="nucleotide sequence ID" value="NZ_LZYZ01000007.1"/>
</dbReference>
<evidence type="ECO:0000256" key="4">
    <source>
        <dbReference type="ARBA" id="ARBA00022989"/>
    </source>
</evidence>
<dbReference type="InterPro" id="IPR038078">
    <property type="entry name" value="PhoU-like_sf"/>
</dbReference>
<gene>
    <name evidence="8" type="ORF">CLOSAC_33660</name>
</gene>
<dbReference type="InterPro" id="IPR003841">
    <property type="entry name" value="Na/Pi_transpt"/>
</dbReference>
<dbReference type="GO" id="GO:0044341">
    <property type="term" value="P:sodium-dependent phosphate transport"/>
    <property type="evidence" value="ECO:0007669"/>
    <property type="project" value="InterPro"/>
</dbReference>
<evidence type="ECO:0000256" key="1">
    <source>
        <dbReference type="ARBA" id="ARBA00004651"/>
    </source>
</evidence>
<keyword evidence="2" id="KW-1003">Cell membrane</keyword>
<evidence type="ECO:0000256" key="2">
    <source>
        <dbReference type="ARBA" id="ARBA00022475"/>
    </source>
</evidence>
<dbReference type="Pfam" id="PF01895">
    <property type="entry name" value="PhoU"/>
    <property type="match status" value="2"/>
</dbReference>
<dbReference type="InterPro" id="IPR026022">
    <property type="entry name" value="PhoU_dom"/>
</dbReference>
<name>A0A1S8MXY2_CLOSA</name>
<feature type="transmembrane region" description="Helical" evidence="6">
    <location>
        <begin position="242"/>
        <end position="261"/>
    </location>
</feature>
<evidence type="ECO:0000256" key="3">
    <source>
        <dbReference type="ARBA" id="ARBA00022692"/>
    </source>
</evidence>
<evidence type="ECO:0000313" key="8">
    <source>
        <dbReference type="EMBL" id="OOM09086.1"/>
    </source>
</evidence>
<keyword evidence="4 6" id="KW-1133">Transmembrane helix</keyword>
<dbReference type="AlphaFoldDB" id="A0A1S8MXY2"/>
<protein>
    <submittedName>
        <fullName evidence="8">Transcriptional regulator PhoU</fullName>
    </submittedName>
</protein>
<dbReference type="Pfam" id="PF02690">
    <property type="entry name" value="Na_Pi_cotrans"/>
    <property type="match status" value="2"/>
</dbReference>
<feature type="transmembrane region" description="Helical" evidence="6">
    <location>
        <begin position="133"/>
        <end position="153"/>
    </location>
</feature>
<feature type="transmembrane region" description="Helical" evidence="6">
    <location>
        <begin position="68"/>
        <end position="89"/>
    </location>
</feature>
<accession>A0A1S8MXY2</accession>
<dbReference type="PANTHER" id="PTHR10010:SF46">
    <property type="entry name" value="SODIUM-DEPENDENT PHOSPHATE TRANSPORT PROTEIN 2B"/>
    <property type="match status" value="1"/>
</dbReference>
<dbReference type="GO" id="GO:0005886">
    <property type="term" value="C:plasma membrane"/>
    <property type="evidence" value="ECO:0007669"/>
    <property type="project" value="UniProtKB-SubCell"/>
</dbReference>
<reference evidence="8 9" key="1">
    <citation type="submission" date="2016-05" db="EMBL/GenBank/DDBJ databases">
        <title>Microbial solvent formation.</title>
        <authorList>
            <person name="Poehlein A."/>
            <person name="Montoya Solano J.D."/>
            <person name="Flitsch S."/>
            <person name="Krabben P."/>
            <person name="Duerre P."/>
            <person name="Daniel R."/>
        </authorList>
    </citation>
    <scope>NUCLEOTIDE SEQUENCE [LARGE SCALE GENOMIC DNA]</scope>
    <source>
        <strain evidence="8 9">L1-8</strain>
    </source>
</reference>
<evidence type="ECO:0000256" key="6">
    <source>
        <dbReference type="SAM" id="Phobius"/>
    </source>
</evidence>
<comment type="caution">
    <text evidence="8">The sequence shown here is derived from an EMBL/GenBank/DDBJ whole genome shotgun (WGS) entry which is preliminary data.</text>
</comment>
<dbReference type="SUPFAM" id="SSF109755">
    <property type="entry name" value="PhoU-like"/>
    <property type="match status" value="1"/>
</dbReference>
<keyword evidence="3 6" id="KW-0812">Transmembrane</keyword>
<keyword evidence="5 6" id="KW-0472">Membrane</keyword>
<dbReference type="Gene3D" id="1.20.58.220">
    <property type="entry name" value="Phosphate transport system protein phou homolog 2, domain 2"/>
    <property type="match status" value="1"/>
</dbReference>
<feature type="transmembrane region" description="Helical" evidence="6">
    <location>
        <begin position="207"/>
        <end position="230"/>
    </location>
</feature>
<sequence>MDTIKIIIELMGGLGLFLYGMKLMGDGLENAAGENLKIILEKLTSNRLMGLTVGALVTAIIQNSSTTTVMVVGFVNAGLMSLSQALEIIMGANIGTTVTVQLISFKFDQIAPIFVFMGTILVMFSKAKQRKEIGNIILGFGLLFMGMGIMSLSMQPISSSVIFNELLVAIDNNWFIGIILGLSITALLQSSVATTGMLMALSTTGSISINLAISILLGCNIGTCITTSLASIGTNKTAHKAAILHLIFNFAGTIIFIPFLNTLDDLVQNTSLDVTRQIANAHTIFNLVNAILLLPFSNYIIKLANKIIPGEDQIEKAGPKYIDDRVLEAPVIAVGQAIKETIRMANKAKHNVELSMKAFVSGDELLINKVYENEKIINLLDESITTYLVKLAKCDLSDKEKVLVASTFHIIIDIERIGDHAKNIVDLAVEKNTRKLKYSSDAINELYKIYDLVIEALNISINSYISKDASIARTITQVEAKINSYQKSYREKHIQRLYDGKCNAFAGAIFLDLITAFERIGDHSTNIAESVADIHLN</sequence>
<organism evidence="8 9">
    <name type="scientific">Clostridium saccharobutylicum</name>
    <dbReference type="NCBI Taxonomy" id="169679"/>
    <lineage>
        <taxon>Bacteria</taxon>
        <taxon>Bacillati</taxon>
        <taxon>Bacillota</taxon>
        <taxon>Clostridia</taxon>
        <taxon>Eubacteriales</taxon>
        <taxon>Clostridiaceae</taxon>
        <taxon>Clostridium</taxon>
    </lineage>
</organism>
<dbReference type="NCBIfam" id="TIGR00704">
    <property type="entry name" value="NaPi_cotrn_rel"/>
    <property type="match status" value="1"/>
</dbReference>
<proteinExistence type="predicted"/>
<feature type="transmembrane region" description="Helical" evidence="6">
    <location>
        <begin position="174"/>
        <end position="201"/>
    </location>
</feature>
<dbReference type="EMBL" id="LZYZ01000007">
    <property type="protein sequence ID" value="OOM09086.1"/>
    <property type="molecule type" value="Genomic_DNA"/>
</dbReference>
<evidence type="ECO:0000313" key="9">
    <source>
        <dbReference type="Proteomes" id="UP000191154"/>
    </source>
</evidence>
<dbReference type="PANTHER" id="PTHR10010">
    <property type="entry name" value="SOLUTE CARRIER FAMILY 34 SODIUM PHOSPHATE , MEMBER 2-RELATED"/>
    <property type="match status" value="1"/>
</dbReference>
<dbReference type="Proteomes" id="UP000191154">
    <property type="component" value="Unassembled WGS sequence"/>
</dbReference>
<feature type="transmembrane region" description="Helical" evidence="6">
    <location>
        <begin position="110"/>
        <end position="127"/>
    </location>
</feature>
<dbReference type="InterPro" id="IPR004633">
    <property type="entry name" value="NaPi_cotrn-rel/YqeW-like"/>
</dbReference>
<feature type="domain" description="PhoU" evidence="7">
    <location>
        <begin position="342"/>
        <end position="427"/>
    </location>
</feature>
<feature type="domain" description="PhoU" evidence="7">
    <location>
        <begin position="448"/>
        <end position="531"/>
    </location>
</feature>
<feature type="transmembrane region" description="Helical" evidence="6">
    <location>
        <begin position="281"/>
        <end position="301"/>
    </location>
</feature>
<evidence type="ECO:0000256" key="5">
    <source>
        <dbReference type="ARBA" id="ARBA00023136"/>
    </source>
</evidence>
<evidence type="ECO:0000259" key="7">
    <source>
        <dbReference type="Pfam" id="PF01895"/>
    </source>
</evidence>